<comment type="catalytic activity">
    <reaction evidence="16">
        <text>pyruvate + ATP = phosphoenolpyruvate + ADP + H(+)</text>
        <dbReference type="Rhea" id="RHEA:18157"/>
        <dbReference type="ChEBI" id="CHEBI:15361"/>
        <dbReference type="ChEBI" id="CHEBI:15378"/>
        <dbReference type="ChEBI" id="CHEBI:30616"/>
        <dbReference type="ChEBI" id="CHEBI:58702"/>
        <dbReference type="ChEBI" id="CHEBI:456216"/>
        <dbReference type="EC" id="2.7.1.40"/>
    </reaction>
</comment>
<dbReference type="GO" id="GO:0030955">
    <property type="term" value="F:potassium ion binding"/>
    <property type="evidence" value="ECO:0007669"/>
    <property type="project" value="UniProtKB-UniRule"/>
</dbReference>
<dbReference type="Gene3D" id="2.40.33.10">
    <property type="entry name" value="PK beta-barrel domain-like"/>
    <property type="match status" value="1"/>
</dbReference>
<evidence type="ECO:0000313" key="19">
    <source>
        <dbReference type="EMBL" id="PAC74007.1"/>
    </source>
</evidence>
<evidence type="ECO:0000256" key="13">
    <source>
        <dbReference type="ARBA" id="ARBA00023152"/>
    </source>
</evidence>
<dbReference type="Gene3D" id="3.20.20.60">
    <property type="entry name" value="Phosphoenolpyruvate-binding domains"/>
    <property type="match status" value="1"/>
</dbReference>
<dbReference type="NCBIfam" id="NF004491">
    <property type="entry name" value="PRK05826.1"/>
    <property type="match status" value="1"/>
</dbReference>
<keyword evidence="8" id="KW-0479">Metal-binding</keyword>
<comment type="caution">
    <text evidence="19">The sequence shown here is derived from an EMBL/GenBank/DDBJ whole genome shotgun (WGS) entry which is preliminary data.</text>
</comment>
<dbReference type="PROSITE" id="PS00110">
    <property type="entry name" value="PYRUVATE_KINASE"/>
    <property type="match status" value="1"/>
</dbReference>
<comment type="cofactor">
    <cofactor evidence="1">
        <name>K(+)</name>
        <dbReference type="ChEBI" id="CHEBI:29103"/>
    </cofactor>
</comment>
<keyword evidence="11" id="KW-0067">ATP-binding</keyword>
<keyword evidence="10 16" id="KW-0418">Kinase</keyword>
<dbReference type="NCBIfam" id="NF004978">
    <property type="entry name" value="PRK06354.1"/>
    <property type="match status" value="1"/>
</dbReference>
<evidence type="ECO:0000256" key="15">
    <source>
        <dbReference type="NCBIfam" id="TIGR01064"/>
    </source>
</evidence>
<dbReference type="InterPro" id="IPR040442">
    <property type="entry name" value="Pyrv_kinase-like_dom_sf"/>
</dbReference>
<evidence type="ECO:0000256" key="9">
    <source>
        <dbReference type="ARBA" id="ARBA00022741"/>
    </source>
</evidence>
<evidence type="ECO:0000256" key="7">
    <source>
        <dbReference type="ARBA" id="ARBA00022679"/>
    </source>
</evidence>
<evidence type="ECO:0000256" key="2">
    <source>
        <dbReference type="ARBA" id="ARBA00004997"/>
    </source>
</evidence>
<dbReference type="Pfam" id="PF00224">
    <property type="entry name" value="PK"/>
    <property type="match status" value="1"/>
</dbReference>
<dbReference type="InterPro" id="IPR001697">
    <property type="entry name" value="Pyr_Knase"/>
</dbReference>
<evidence type="ECO:0000313" key="22">
    <source>
        <dbReference type="Proteomes" id="UP000494211"/>
    </source>
</evidence>
<dbReference type="SUPFAM" id="SSF50800">
    <property type="entry name" value="PK beta-barrel domain-like"/>
    <property type="match status" value="1"/>
</dbReference>
<dbReference type="InterPro" id="IPR036918">
    <property type="entry name" value="Pyrv_Knase_C_sf"/>
</dbReference>
<evidence type="ECO:0000256" key="5">
    <source>
        <dbReference type="ARBA" id="ARBA00012142"/>
    </source>
</evidence>
<keyword evidence="7 16" id="KW-0808">Transferase</keyword>
<reference evidence="20 22" key="2">
    <citation type="submission" date="2019-10" db="EMBL/GenBank/DDBJ databases">
        <authorList>
            <consortium name="Melissa Lawson"/>
            <person name="O'neill I."/>
        </authorList>
    </citation>
    <scope>NUCLEOTIDE SEQUENCE [LARGE SCALE GENOMIC DNA]</scope>
    <source>
        <strain evidence="20">LH_658</strain>
    </source>
</reference>
<keyword evidence="12 16" id="KW-0460">Magnesium</keyword>
<dbReference type="Pfam" id="PF02887">
    <property type="entry name" value="PK_C"/>
    <property type="match status" value="1"/>
</dbReference>
<evidence type="ECO:0000256" key="10">
    <source>
        <dbReference type="ARBA" id="ARBA00022777"/>
    </source>
</evidence>
<evidence type="ECO:0000259" key="18">
    <source>
        <dbReference type="Pfam" id="PF02887"/>
    </source>
</evidence>
<dbReference type="Proteomes" id="UP000216789">
    <property type="component" value="Unassembled WGS sequence"/>
</dbReference>
<dbReference type="InterPro" id="IPR015813">
    <property type="entry name" value="Pyrv/PenolPyrv_kinase-like_dom"/>
</dbReference>
<evidence type="ECO:0000256" key="8">
    <source>
        <dbReference type="ARBA" id="ARBA00022723"/>
    </source>
</evidence>
<dbReference type="SUPFAM" id="SSF52935">
    <property type="entry name" value="PK C-terminal domain-like"/>
    <property type="match status" value="1"/>
</dbReference>
<dbReference type="AlphaFoldDB" id="A0A173YEA3"/>
<dbReference type="GO" id="GO:0000287">
    <property type="term" value="F:magnesium ion binding"/>
    <property type="evidence" value="ECO:0007669"/>
    <property type="project" value="UniProtKB-UniRule"/>
</dbReference>
<gene>
    <name evidence="20" type="primary">pyk</name>
    <name evidence="20" type="ORF">BIFLH658_00364</name>
    <name evidence="19" type="ORF">BPS1E_0630</name>
</gene>
<dbReference type="FunFam" id="2.40.33.10:FF:000001">
    <property type="entry name" value="Pyruvate kinase"/>
    <property type="match status" value="1"/>
</dbReference>
<dbReference type="InterPro" id="IPR015795">
    <property type="entry name" value="Pyrv_Knase_C"/>
</dbReference>
<evidence type="ECO:0000259" key="17">
    <source>
        <dbReference type="Pfam" id="PF00224"/>
    </source>
</evidence>
<evidence type="ECO:0000256" key="4">
    <source>
        <dbReference type="ARBA" id="ARBA00011881"/>
    </source>
</evidence>
<dbReference type="PANTHER" id="PTHR11817">
    <property type="entry name" value="PYRUVATE KINASE"/>
    <property type="match status" value="1"/>
</dbReference>
<organism evidence="19 21">
    <name type="scientific">Bifidobacterium pseudocatenulatum</name>
    <dbReference type="NCBI Taxonomy" id="28026"/>
    <lineage>
        <taxon>Bacteria</taxon>
        <taxon>Bacillati</taxon>
        <taxon>Actinomycetota</taxon>
        <taxon>Actinomycetes</taxon>
        <taxon>Bifidobacteriales</taxon>
        <taxon>Bifidobacteriaceae</taxon>
        <taxon>Bifidobacterium</taxon>
    </lineage>
</organism>
<evidence type="ECO:0000256" key="6">
    <source>
        <dbReference type="ARBA" id="ARBA00018587"/>
    </source>
</evidence>
<dbReference type="PRINTS" id="PR01050">
    <property type="entry name" value="PYRUVTKNASE"/>
</dbReference>
<dbReference type="EMBL" id="CABWJV010000001">
    <property type="protein sequence ID" value="VWQ13616.1"/>
    <property type="molecule type" value="Genomic_DNA"/>
</dbReference>
<dbReference type="GO" id="GO:0005524">
    <property type="term" value="F:ATP binding"/>
    <property type="evidence" value="ECO:0007669"/>
    <property type="project" value="UniProtKB-KW"/>
</dbReference>
<protein>
    <recommendedName>
        <fullName evidence="6 15">Pyruvate kinase</fullName>
        <ecNumber evidence="5 15">2.7.1.40</ecNumber>
    </recommendedName>
</protein>
<dbReference type="UniPathway" id="UPA00109">
    <property type="reaction ID" value="UER00188"/>
</dbReference>
<evidence type="ECO:0000256" key="16">
    <source>
        <dbReference type="RuleBase" id="RU000504"/>
    </source>
</evidence>
<evidence type="ECO:0000313" key="20">
    <source>
        <dbReference type="EMBL" id="VWQ13616.1"/>
    </source>
</evidence>
<dbReference type="InterPro" id="IPR015793">
    <property type="entry name" value="Pyrv_Knase_brl"/>
</dbReference>
<dbReference type="EMBL" id="MNLB01000002">
    <property type="protein sequence ID" value="PAC74007.1"/>
    <property type="molecule type" value="Genomic_DNA"/>
</dbReference>
<dbReference type="Proteomes" id="UP000494211">
    <property type="component" value="Unassembled WGS sequence"/>
</dbReference>
<dbReference type="InterPro" id="IPR015806">
    <property type="entry name" value="Pyrv_Knase_insert_dom_sf"/>
</dbReference>
<dbReference type="InterPro" id="IPR018209">
    <property type="entry name" value="Pyrv_Knase_AS"/>
</dbReference>
<comment type="pathway">
    <text evidence="2 16">Carbohydrate degradation; glycolysis; pyruvate from D-glyceraldehyde 3-phosphate: step 5/5.</text>
</comment>
<keyword evidence="22" id="KW-1185">Reference proteome</keyword>
<name>A0A173YEA3_BIFPS</name>
<feature type="domain" description="Pyruvate kinase barrel" evidence="17">
    <location>
        <begin position="53"/>
        <end position="379"/>
    </location>
</feature>
<dbReference type="GO" id="GO:0016301">
    <property type="term" value="F:kinase activity"/>
    <property type="evidence" value="ECO:0007669"/>
    <property type="project" value="UniProtKB-KW"/>
</dbReference>
<sequence>METCGFFLSKKCERSQHASFQGGSERFLLVDWSVGNRVVRSKININKNRQAFMRKAKIVDTIGPATESLEGITSLVEAGMDVARLNRSHGTPEDHLKVYNNLRAAAKATGRNVAALVDLQGPKIRCGWFKKNADGEDKVQLTEGQEFVITTDDIEGDEHITSTTFKGLPGDCHAGDPILIDDGKVRLEVTKVEGNNVYTKVVVAGPVSSHKGINLPGVAVSLPALTEKDEADLRWAIRTGADIIAMSFVRFATDIDRAHEIMDEEGRRIPVVAKIEKPQALENLEEIVKAFDGIMVARGDMAVECPLEEVPLATKRCIELARQYAKPVIVATEVLGSMVNSPVPTRAEASDCANAILDGADATMTSNETAVGKYPAVTVSTMSRISSFATEHGFDRIPELKNLDMSSTGAVSSAAVDLADKLNAKAIVAYTQTGSTVHRVSRERPATPIYGITNNEHTYHWLALSWGTESFLLDEDYHDKSRKDLMIFTDKILKDAGKVTDGDKIVVLSSAQGEHQPGRTDSIYVHTVGACD</sequence>
<comment type="similarity">
    <text evidence="3 16">Belongs to the pyruvate kinase family.</text>
</comment>
<evidence type="ECO:0000256" key="12">
    <source>
        <dbReference type="ARBA" id="ARBA00022842"/>
    </source>
</evidence>
<keyword evidence="9" id="KW-0547">Nucleotide-binding</keyword>
<reference evidence="19 21" key="1">
    <citation type="journal article" date="2017" name="ISME J.">
        <title>Unveiling bifidobacterial biogeography across the mammalian branch of the tree of life.</title>
        <authorList>
            <person name="Milani C."/>
            <person name="Mangifesta M."/>
            <person name="Mancabelli L."/>
            <person name="Lugli G.A."/>
            <person name="James K."/>
            <person name="Duranti S."/>
            <person name="Turroni F."/>
            <person name="Ferrario C."/>
            <person name="Ossiprandi M.C."/>
            <person name="van Sinderen D."/>
            <person name="Ventura M."/>
        </authorList>
    </citation>
    <scope>NUCLEOTIDE SEQUENCE [LARGE SCALE GENOMIC DNA]</scope>
    <source>
        <strain evidence="19 21">1E</strain>
    </source>
</reference>
<feature type="domain" description="Pyruvate kinase C-terminal" evidence="18">
    <location>
        <begin position="410"/>
        <end position="526"/>
    </location>
</feature>
<keyword evidence="14 19" id="KW-0670">Pyruvate</keyword>
<keyword evidence="13 16" id="KW-0324">Glycolysis</keyword>
<evidence type="ECO:0000256" key="11">
    <source>
        <dbReference type="ARBA" id="ARBA00022840"/>
    </source>
</evidence>
<evidence type="ECO:0000256" key="14">
    <source>
        <dbReference type="ARBA" id="ARBA00023317"/>
    </source>
</evidence>
<accession>A0A173YEA3</accession>
<dbReference type="GO" id="GO:0004743">
    <property type="term" value="F:pyruvate kinase activity"/>
    <property type="evidence" value="ECO:0007669"/>
    <property type="project" value="UniProtKB-UniRule"/>
</dbReference>
<dbReference type="InterPro" id="IPR011037">
    <property type="entry name" value="Pyrv_Knase-like_insert_dom_sf"/>
</dbReference>
<proteinExistence type="inferred from homology"/>
<dbReference type="NCBIfam" id="TIGR01064">
    <property type="entry name" value="pyruv_kin"/>
    <property type="match status" value="1"/>
</dbReference>
<dbReference type="SUPFAM" id="SSF51621">
    <property type="entry name" value="Phosphoenolpyruvate/pyruvate domain"/>
    <property type="match status" value="1"/>
</dbReference>
<comment type="subunit">
    <text evidence="4">Homotetramer.</text>
</comment>
<evidence type="ECO:0000256" key="1">
    <source>
        <dbReference type="ARBA" id="ARBA00001958"/>
    </source>
</evidence>
<dbReference type="EC" id="2.7.1.40" evidence="5 15"/>
<dbReference type="Gene3D" id="3.40.1380.20">
    <property type="entry name" value="Pyruvate kinase, C-terminal domain"/>
    <property type="match status" value="1"/>
</dbReference>
<evidence type="ECO:0000313" key="21">
    <source>
        <dbReference type="Proteomes" id="UP000216789"/>
    </source>
</evidence>
<evidence type="ECO:0000256" key="3">
    <source>
        <dbReference type="ARBA" id="ARBA00008663"/>
    </source>
</evidence>
<dbReference type="STRING" id="28026.GCA_000940535_00802"/>